<dbReference type="InterPro" id="IPR029058">
    <property type="entry name" value="AB_hydrolase_fold"/>
</dbReference>
<keyword evidence="2" id="KW-1185">Reference proteome</keyword>
<name>A0A919RF76_9ACTN</name>
<dbReference type="Proteomes" id="UP000606172">
    <property type="component" value="Unassembled WGS sequence"/>
</dbReference>
<reference evidence="1" key="1">
    <citation type="submission" date="2021-01" db="EMBL/GenBank/DDBJ databases">
        <title>Whole genome shotgun sequence of Sinosporangium siamense NBRC 109515.</title>
        <authorList>
            <person name="Komaki H."/>
            <person name="Tamura T."/>
        </authorList>
    </citation>
    <scope>NUCLEOTIDE SEQUENCE</scope>
    <source>
        <strain evidence="1">NBRC 109515</strain>
    </source>
</reference>
<proteinExistence type="predicted"/>
<dbReference type="AlphaFoldDB" id="A0A919RF76"/>
<sequence>MHTTKRTNPTWLSEDDLNVYATQFERTGLTGALNRYRNMDRGWEGSRRLRRFPHCSAVKSGG</sequence>
<comment type="caution">
    <text evidence="1">The sequence shown here is derived from an EMBL/GenBank/DDBJ whole genome shotgun (WGS) entry which is preliminary data.</text>
</comment>
<gene>
    <name evidence="1" type="ORF">Ssi02_19310</name>
</gene>
<evidence type="ECO:0000313" key="1">
    <source>
        <dbReference type="EMBL" id="GII91700.1"/>
    </source>
</evidence>
<dbReference type="EMBL" id="BOOW01000011">
    <property type="protein sequence ID" value="GII91700.1"/>
    <property type="molecule type" value="Genomic_DNA"/>
</dbReference>
<accession>A0A919RF76</accession>
<organism evidence="1 2">
    <name type="scientific">Sinosporangium siamense</name>
    <dbReference type="NCBI Taxonomy" id="1367973"/>
    <lineage>
        <taxon>Bacteria</taxon>
        <taxon>Bacillati</taxon>
        <taxon>Actinomycetota</taxon>
        <taxon>Actinomycetes</taxon>
        <taxon>Streptosporangiales</taxon>
        <taxon>Streptosporangiaceae</taxon>
        <taxon>Sinosporangium</taxon>
    </lineage>
</organism>
<evidence type="ECO:0000313" key="2">
    <source>
        <dbReference type="Proteomes" id="UP000606172"/>
    </source>
</evidence>
<protein>
    <submittedName>
        <fullName evidence="1">Uncharacterized protein</fullName>
    </submittedName>
</protein>
<dbReference type="Gene3D" id="3.40.50.1820">
    <property type="entry name" value="alpha/beta hydrolase"/>
    <property type="match status" value="1"/>
</dbReference>